<reference evidence="2" key="1">
    <citation type="submission" date="2021-05" db="EMBL/GenBank/DDBJ databases">
        <title>Novel Bacillus species.</title>
        <authorList>
            <person name="Liu G."/>
        </authorList>
    </citation>
    <scope>NUCLEOTIDE SEQUENCE</scope>
    <source>
        <strain evidence="2">FJAT-50051</strain>
    </source>
</reference>
<dbReference type="Gene3D" id="3.40.190.10">
    <property type="entry name" value="Periplasmic binding protein-like II"/>
    <property type="match status" value="1"/>
</dbReference>
<feature type="chain" id="PRO_5038984144" evidence="1">
    <location>
        <begin position="31"/>
        <end position="434"/>
    </location>
</feature>
<dbReference type="PROSITE" id="PS51318">
    <property type="entry name" value="TAT"/>
    <property type="match status" value="1"/>
</dbReference>
<organism evidence="2">
    <name type="scientific">Neobacillus citreus</name>
    <dbReference type="NCBI Taxonomy" id="2833578"/>
    <lineage>
        <taxon>Bacteria</taxon>
        <taxon>Bacillati</taxon>
        <taxon>Bacillota</taxon>
        <taxon>Bacilli</taxon>
        <taxon>Bacillales</taxon>
        <taxon>Bacillaceae</taxon>
        <taxon>Neobacillus</taxon>
    </lineage>
</organism>
<dbReference type="Pfam" id="PF01547">
    <property type="entry name" value="SBP_bac_1"/>
    <property type="match status" value="1"/>
</dbReference>
<accession>A0A942SZ03</accession>
<dbReference type="AlphaFoldDB" id="A0A942SZ03"/>
<dbReference type="SUPFAM" id="SSF53850">
    <property type="entry name" value="Periplasmic binding protein-like II"/>
    <property type="match status" value="1"/>
</dbReference>
<dbReference type="InterPro" id="IPR050490">
    <property type="entry name" value="Bact_solute-bd_prot1"/>
</dbReference>
<name>A0A942SZ03_9BACI</name>
<proteinExistence type="predicted"/>
<sequence>MPTRPPHQLARRGFLALAGISLTGALAACAGQGTAATGGTKHIRLSTWNIPTDITSYQAIADEFVAKHPGTSVAVEVTTGSFHQWFITRLAAGLAPDVIRITPQQIGRYAANGSLVDISGSIPADYRDDYSEPFWAIGAREDGIYGVFQHTDNFITYYNRDVMERIGVTPPSRLQDAWTWDEFLDVAKEVKQVTGKYAFGYGWSSAETAYRWLPIIHQNGGAFLGEDGLTPSMDTPEAIDALAFGREWYAEGLATTGNISKSGGGDVARNLFLTGQVGMMLNNPESIVQLDTDMPDNWGTAPMIRNVGQASDLGGNALAVTKSSKHPELAAELVAMITSRSQMQRFCHDGNWLPARKSLDAADIGYQANSDTMQRFIDQGSTIPLSMVKAESGQYFSSLNAVFADYLDLCLLGQLSPKEASAQMMEAMRSVTAN</sequence>
<comment type="caution">
    <text evidence="2">The sequence shown here is derived from an EMBL/GenBank/DDBJ whole genome shotgun (WGS) entry which is preliminary data.</text>
</comment>
<dbReference type="PANTHER" id="PTHR43649">
    <property type="entry name" value="ARABINOSE-BINDING PROTEIN-RELATED"/>
    <property type="match status" value="1"/>
</dbReference>
<evidence type="ECO:0000313" key="2">
    <source>
        <dbReference type="EMBL" id="MBS4182937.1"/>
    </source>
</evidence>
<feature type="signal peptide" evidence="1">
    <location>
        <begin position="1"/>
        <end position="30"/>
    </location>
</feature>
<dbReference type="InterPro" id="IPR006311">
    <property type="entry name" value="TAT_signal"/>
</dbReference>
<gene>
    <name evidence="2" type="ORF">KHB02_16200</name>
</gene>
<dbReference type="EMBL" id="JAGYPE010000002">
    <property type="protein sequence ID" value="MBS4182937.1"/>
    <property type="molecule type" value="Genomic_DNA"/>
</dbReference>
<keyword evidence="1" id="KW-0732">Signal</keyword>
<dbReference type="InterPro" id="IPR006059">
    <property type="entry name" value="SBP"/>
</dbReference>
<dbReference type="PROSITE" id="PS51257">
    <property type="entry name" value="PROKAR_LIPOPROTEIN"/>
    <property type="match status" value="1"/>
</dbReference>
<dbReference type="PANTHER" id="PTHR43649:SF12">
    <property type="entry name" value="DIACETYLCHITOBIOSE BINDING PROTEIN DASA"/>
    <property type="match status" value="1"/>
</dbReference>
<dbReference type="CDD" id="cd13585">
    <property type="entry name" value="PBP2_TMBP_like"/>
    <property type="match status" value="1"/>
</dbReference>
<evidence type="ECO:0000256" key="1">
    <source>
        <dbReference type="SAM" id="SignalP"/>
    </source>
</evidence>
<protein>
    <submittedName>
        <fullName evidence="2">Sugar ABC transporter substrate-binding protein</fullName>
    </submittedName>
</protein>